<comment type="cofactor">
    <cofactor evidence="2">
        <name>Zn(2+)</name>
        <dbReference type="ChEBI" id="CHEBI:29105"/>
    </cofactor>
</comment>
<organism evidence="20 21">
    <name type="scientific">Candidatus Uhrbacteria bacterium CG_4_9_14_3_um_filter_41_35</name>
    <dbReference type="NCBI Taxonomy" id="1975034"/>
    <lineage>
        <taxon>Bacteria</taxon>
        <taxon>Candidatus Uhriibacteriota</taxon>
    </lineage>
</organism>
<dbReference type="FunFam" id="3.40.50.300:FF:000156">
    <property type="entry name" value="ATP-dependent DNA helicase recQ"/>
    <property type="match status" value="1"/>
</dbReference>
<keyword evidence="10" id="KW-0067">ATP-binding</keyword>
<evidence type="ECO:0000256" key="6">
    <source>
        <dbReference type="ARBA" id="ARBA00022763"/>
    </source>
</evidence>
<comment type="caution">
    <text evidence="20">The sequence shown here is derived from an EMBL/GenBank/DDBJ whole genome shotgun (WGS) entry which is preliminary data.</text>
</comment>
<evidence type="ECO:0000256" key="7">
    <source>
        <dbReference type="ARBA" id="ARBA00022801"/>
    </source>
</evidence>
<dbReference type="GO" id="GO:0006310">
    <property type="term" value="P:DNA recombination"/>
    <property type="evidence" value="ECO:0007669"/>
    <property type="project" value="UniProtKB-UniRule"/>
</dbReference>
<dbReference type="InterPro" id="IPR036388">
    <property type="entry name" value="WH-like_DNA-bd_sf"/>
</dbReference>
<dbReference type="GO" id="GO:0016787">
    <property type="term" value="F:hydrolase activity"/>
    <property type="evidence" value="ECO:0007669"/>
    <property type="project" value="UniProtKB-KW"/>
</dbReference>
<evidence type="ECO:0000259" key="17">
    <source>
        <dbReference type="PROSITE" id="PS50967"/>
    </source>
</evidence>
<reference evidence="21" key="1">
    <citation type="submission" date="2017-09" db="EMBL/GenBank/DDBJ databases">
        <title>Depth-based differentiation of microbial function through sediment-hosted aquifers and enrichment of novel symbionts in the deep terrestrial subsurface.</title>
        <authorList>
            <person name="Probst A.J."/>
            <person name="Ladd B."/>
            <person name="Jarett J.K."/>
            <person name="Geller-Mcgrath D.E."/>
            <person name="Sieber C.M.K."/>
            <person name="Emerson J.B."/>
            <person name="Anantharaman K."/>
            <person name="Thomas B.C."/>
            <person name="Malmstrom R."/>
            <person name="Stieglmeier M."/>
            <person name="Klingl A."/>
            <person name="Woyke T."/>
            <person name="Ryan C.M."/>
            <person name="Banfield J.F."/>
        </authorList>
    </citation>
    <scope>NUCLEOTIDE SEQUENCE [LARGE SCALE GENOMIC DNA]</scope>
</reference>
<evidence type="ECO:0000313" key="21">
    <source>
        <dbReference type="Proteomes" id="UP000231263"/>
    </source>
</evidence>
<dbReference type="Gene3D" id="1.10.150.80">
    <property type="entry name" value="HRDC domain"/>
    <property type="match status" value="1"/>
</dbReference>
<evidence type="ECO:0000256" key="5">
    <source>
        <dbReference type="ARBA" id="ARBA00022741"/>
    </source>
</evidence>
<dbReference type="GO" id="GO:0003677">
    <property type="term" value="F:DNA binding"/>
    <property type="evidence" value="ECO:0007669"/>
    <property type="project" value="UniProtKB-KW"/>
</dbReference>
<keyword evidence="5" id="KW-0547">Nucleotide-binding</keyword>
<dbReference type="InterPro" id="IPR002121">
    <property type="entry name" value="HRDC_dom"/>
</dbReference>
<dbReference type="Pfam" id="PF00570">
    <property type="entry name" value="HRDC"/>
    <property type="match status" value="1"/>
</dbReference>
<evidence type="ECO:0000256" key="1">
    <source>
        <dbReference type="ARBA" id="ARBA00001946"/>
    </source>
</evidence>
<dbReference type="CDD" id="cd18794">
    <property type="entry name" value="SF2_C_RecQ"/>
    <property type="match status" value="1"/>
</dbReference>
<evidence type="ECO:0000256" key="16">
    <source>
        <dbReference type="NCBIfam" id="TIGR01389"/>
    </source>
</evidence>
<keyword evidence="7" id="KW-0378">Hydrolase</keyword>
<dbReference type="EMBL" id="PFWT01000009">
    <property type="protein sequence ID" value="PJA46476.1"/>
    <property type="molecule type" value="Genomic_DNA"/>
</dbReference>
<dbReference type="Pfam" id="PF00271">
    <property type="entry name" value="Helicase_C"/>
    <property type="match status" value="1"/>
</dbReference>
<keyword evidence="9" id="KW-0862">Zinc</keyword>
<dbReference type="PROSITE" id="PS50967">
    <property type="entry name" value="HRDC"/>
    <property type="match status" value="1"/>
</dbReference>
<evidence type="ECO:0000256" key="8">
    <source>
        <dbReference type="ARBA" id="ARBA00022806"/>
    </source>
</evidence>
<dbReference type="CDD" id="cd17920">
    <property type="entry name" value="DEXHc_RecQ"/>
    <property type="match status" value="1"/>
</dbReference>
<dbReference type="InterPro" id="IPR018982">
    <property type="entry name" value="RQC_domain"/>
</dbReference>
<keyword evidence="6" id="KW-0227">DNA damage</keyword>
<keyword evidence="8 20" id="KW-0347">Helicase</keyword>
<dbReference type="InterPro" id="IPR027417">
    <property type="entry name" value="P-loop_NTPase"/>
</dbReference>
<dbReference type="GO" id="GO:0043590">
    <property type="term" value="C:bacterial nucleoid"/>
    <property type="evidence" value="ECO:0007669"/>
    <property type="project" value="TreeGrafter"/>
</dbReference>
<comment type="catalytic activity">
    <reaction evidence="15">
        <text>Couples ATP hydrolysis with the unwinding of duplex DNA by translocating in the 3'-5' direction.</text>
        <dbReference type="EC" id="5.6.2.4"/>
    </reaction>
</comment>
<dbReference type="GO" id="GO:0006281">
    <property type="term" value="P:DNA repair"/>
    <property type="evidence" value="ECO:0007669"/>
    <property type="project" value="UniProtKB-KW"/>
</dbReference>
<dbReference type="GO" id="GO:0043138">
    <property type="term" value="F:3'-5' DNA helicase activity"/>
    <property type="evidence" value="ECO:0007669"/>
    <property type="project" value="UniProtKB-EC"/>
</dbReference>
<dbReference type="GO" id="GO:0006260">
    <property type="term" value="P:DNA replication"/>
    <property type="evidence" value="ECO:0007669"/>
    <property type="project" value="InterPro"/>
</dbReference>
<evidence type="ECO:0000259" key="18">
    <source>
        <dbReference type="PROSITE" id="PS51192"/>
    </source>
</evidence>
<dbReference type="PANTHER" id="PTHR13710:SF105">
    <property type="entry name" value="ATP-DEPENDENT DNA HELICASE Q1"/>
    <property type="match status" value="1"/>
</dbReference>
<evidence type="ECO:0000256" key="14">
    <source>
        <dbReference type="ARBA" id="ARBA00023235"/>
    </source>
</evidence>
<keyword evidence="11" id="KW-0238">DNA-binding</keyword>
<feature type="domain" description="HRDC" evidence="17">
    <location>
        <begin position="517"/>
        <end position="597"/>
    </location>
</feature>
<dbReference type="SUPFAM" id="SSF52540">
    <property type="entry name" value="P-loop containing nucleoside triphosphate hydrolases"/>
    <property type="match status" value="1"/>
</dbReference>
<dbReference type="InterPro" id="IPR029491">
    <property type="entry name" value="Helicase_HTH"/>
</dbReference>
<evidence type="ECO:0000313" key="20">
    <source>
        <dbReference type="EMBL" id="PJA46476.1"/>
    </source>
</evidence>
<dbReference type="InterPro" id="IPR001650">
    <property type="entry name" value="Helicase_C-like"/>
</dbReference>
<dbReference type="Pfam" id="PF14493">
    <property type="entry name" value="HTH_40"/>
    <property type="match status" value="1"/>
</dbReference>
<dbReference type="GO" id="GO:0046872">
    <property type="term" value="F:metal ion binding"/>
    <property type="evidence" value="ECO:0007669"/>
    <property type="project" value="UniProtKB-KW"/>
</dbReference>
<comment type="cofactor">
    <cofactor evidence="1">
        <name>Mg(2+)</name>
        <dbReference type="ChEBI" id="CHEBI:18420"/>
    </cofactor>
</comment>
<dbReference type="InterPro" id="IPR032284">
    <property type="entry name" value="RecQ_Zn-bd"/>
</dbReference>
<dbReference type="PROSITE" id="PS51192">
    <property type="entry name" value="HELICASE_ATP_BIND_1"/>
    <property type="match status" value="1"/>
</dbReference>
<dbReference type="InterPro" id="IPR014001">
    <property type="entry name" value="Helicase_ATP-bd"/>
</dbReference>
<dbReference type="Pfam" id="PF00270">
    <property type="entry name" value="DEAD"/>
    <property type="match status" value="1"/>
</dbReference>
<dbReference type="GO" id="GO:0009378">
    <property type="term" value="F:four-way junction helicase activity"/>
    <property type="evidence" value="ECO:0007669"/>
    <property type="project" value="TreeGrafter"/>
</dbReference>
<dbReference type="PANTHER" id="PTHR13710">
    <property type="entry name" value="DNA HELICASE RECQ FAMILY MEMBER"/>
    <property type="match status" value="1"/>
</dbReference>
<accession>A0A2M7XFG2</accession>
<dbReference type="GO" id="GO:0005737">
    <property type="term" value="C:cytoplasm"/>
    <property type="evidence" value="ECO:0007669"/>
    <property type="project" value="TreeGrafter"/>
</dbReference>
<dbReference type="AlphaFoldDB" id="A0A2M7XFG2"/>
<dbReference type="Gene3D" id="1.10.10.1390">
    <property type="entry name" value="ATP-dependent DNA helicase RecQ"/>
    <property type="match status" value="1"/>
</dbReference>
<dbReference type="EC" id="5.6.2.4" evidence="16"/>
<evidence type="ECO:0000256" key="15">
    <source>
        <dbReference type="ARBA" id="ARBA00034617"/>
    </source>
</evidence>
<dbReference type="Gene3D" id="1.10.10.10">
    <property type="entry name" value="Winged helix-like DNA-binding domain superfamily/Winged helix DNA-binding domain"/>
    <property type="match status" value="1"/>
</dbReference>
<dbReference type="NCBIfam" id="TIGR00614">
    <property type="entry name" value="recQ_fam"/>
    <property type="match status" value="1"/>
</dbReference>
<evidence type="ECO:0000256" key="13">
    <source>
        <dbReference type="ARBA" id="ARBA00023204"/>
    </source>
</evidence>
<dbReference type="InterPro" id="IPR036390">
    <property type="entry name" value="WH_DNA-bd_sf"/>
</dbReference>
<dbReference type="GO" id="GO:0030894">
    <property type="term" value="C:replisome"/>
    <property type="evidence" value="ECO:0007669"/>
    <property type="project" value="TreeGrafter"/>
</dbReference>
<dbReference type="PROSITE" id="PS51194">
    <property type="entry name" value="HELICASE_CTER"/>
    <property type="match status" value="1"/>
</dbReference>
<dbReference type="InterPro" id="IPR010997">
    <property type="entry name" value="HRDC-like_sf"/>
</dbReference>
<protein>
    <recommendedName>
        <fullName evidence="16">DNA helicase RecQ</fullName>
        <ecNumber evidence="16">5.6.2.4</ecNumber>
    </recommendedName>
</protein>
<dbReference type="FunFam" id="3.40.50.300:FF:000296">
    <property type="entry name" value="ATP-dependent DNA helicase RecQ"/>
    <property type="match status" value="1"/>
</dbReference>
<dbReference type="SMART" id="SM00487">
    <property type="entry name" value="DEXDc"/>
    <property type="match status" value="1"/>
</dbReference>
<keyword evidence="13" id="KW-0234">DNA repair</keyword>
<evidence type="ECO:0000256" key="10">
    <source>
        <dbReference type="ARBA" id="ARBA00022840"/>
    </source>
</evidence>
<evidence type="ECO:0000256" key="9">
    <source>
        <dbReference type="ARBA" id="ARBA00022833"/>
    </source>
</evidence>
<keyword evidence="14" id="KW-0413">Isomerase</keyword>
<keyword evidence="4" id="KW-0479">Metal-binding</keyword>
<feature type="domain" description="Helicase C-terminal" evidence="19">
    <location>
        <begin position="211"/>
        <end position="360"/>
    </location>
</feature>
<comment type="similarity">
    <text evidence="3">Belongs to the helicase family. RecQ subfamily.</text>
</comment>
<evidence type="ECO:0000259" key="19">
    <source>
        <dbReference type="PROSITE" id="PS51194"/>
    </source>
</evidence>
<dbReference type="SMART" id="SM00956">
    <property type="entry name" value="RQC"/>
    <property type="match status" value="1"/>
</dbReference>
<evidence type="ECO:0000256" key="2">
    <source>
        <dbReference type="ARBA" id="ARBA00001947"/>
    </source>
</evidence>
<gene>
    <name evidence="20" type="primary">recQ</name>
    <name evidence="20" type="ORF">CO173_01790</name>
</gene>
<evidence type="ECO:0000256" key="3">
    <source>
        <dbReference type="ARBA" id="ARBA00005446"/>
    </source>
</evidence>
<dbReference type="GO" id="GO:0005524">
    <property type="term" value="F:ATP binding"/>
    <property type="evidence" value="ECO:0007669"/>
    <property type="project" value="UniProtKB-KW"/>
</dbReference>
<name>A0A2M7XFG2_9BACT</name>
<feature type="domain" description="Helicase ATP-binding" evidence="18">
    <location>
        <begin position="22"/>
        <end position="190"/>
    </location>
</feature>
<dbReference type="SMART" id="SM00490">
    <property type="entry name" value="HELICc"/>
    <property type="match status" value="1"/>
</dbReference>
<evidence type="ECO:0000256" key="12">
    <source>
        <dbReference type="ARBA" id="ARBA00023172"/>
    </source>
</evidence>
<dbReference type="SMART" id="SM00341">
    <property type="entry name" value="HRDC"/>
    <property type="match status" value="1"/>
</dbReference>
<evidence type="ECO:0000256" key="11">
    <source>
        <dbReference type="ARBA" id="ARBA00023125"/>
    </source>
</evidence>
<dbReference type="InterPro" id="IPR011545">
    <property type="entry name" value="DEAD/DEAH_box_helicase_dom"/>
</dbReference>
<dbReference type="Pfam" id="PF09382">
    <property type="entry name" value="RQC"/>
    <property type="match status" value="1"/>
</dbReference>
<sequence length="712" mass="80063">MLNTLKTNFGYDSFRPLQKEIIDHVAGRNDALVLMPTGGGKSLCYQLPALLFPGITIVVSPLISLMKDQVDALKANGISAEFLNSTLSPEVIEVIQERAVRGDIKLLYIAPERLANPSFRHFLSSLNVSLIAVDEAHCISEWGHDFRPDYRNFGALRELFKDVPVIALTATATKRVRFDILNQLGLKEDQTFISSFNRPNLQYGVEPKYKTFDQLVTLLNKYKGEPTIIYCFSRKQTEQLASDLRSAGYSAKPYHAGLSKDARQETQEQFITDEVPIIIATIAFGMGIDKPDVRLVVHYDLPKTLESYYQETGRAGRDGLPAECVLFYSLGDKRKQDYFINMMANAEEQENARQKLGQVIEYCNLGVCRRKYILGYFDELVSENSCANCDNCLAPAHDHNITALAQSIIRAVIETGERFGAGHVIKVLRGSKTKRLEDFGHNALSTFGLEKKTSEAELKHAVDQLIKQGIVKKDTGEYPTLSIDSEGRNLLQSGAQIYIQKPKTEMLKLSTPQVADLEYSTELFESLRNLRKQVADQKSVPPFVIFGNKSLIEMAHYLPKNREEFAKISGVGNQKLEQFADIFTELIQTYAIQNNLESKAIPTRAKAEQKRLVSREGSTYAETKRLIDQKLTLQEIANERNIKEGTVISHIEQLVISDSDLDITYLKPVESRLKPILAAFYKSGQTSLSPVRSLLGDTYSFDEIRLARLFLG</sequence>
<dbReference type="InterPro" id="IPR044876">
    <property type="entry name" value="HRDC_dom_sf"/>
</dbReference>
<dbReference type="InterPro" id="IPR006293">
    <property type="entry name" value="DNA_helicase_ATP-dep_RecQ_bac"/>
</dbReference>
<dbReference type="SUPFAM" id="SSF47819">
    <property type="entry name" value="HRDC-like"/>
    <property type="match status" value="1"/>
</dbReference>
<dbReference type="Proteomes" id="UP000231263">
    <property type="component" value="Unassembled WGS sequence"/>
</dbReference>
<dbReference type="Pfam" id="PF16124">
    <property type="entry name" value="RecQ_Zn_bind"/>
    <property type="match status" value="1"/>
</dbReference>
<dbReference type="NCBIfam" id="TIGR01389">
    <property type="entry name" value="recQ"/>
    <property type="match status" value="1"/>
</dbReference>
<dbReference type="InterPro" id="IPR004589">
    <property type="entry name" value="DNA_helicase_ATP-dep_RecQ"/>
</dbReference>
<evidence type="ECO:0000256" key="4">
    <source>
        <dbReference type="ARBA" id="ARBA00022723"/>
    </source>
</evidence>
<dbReference type="Gene3D" id="3.40.50.300">
    <property type="entry name" value="P-loop containing nucleotide triphosphate hydrolases"/>
    <property type="match status" value="2"/>
</dbReference>
<dbReference type="GO" id="GO:0009432">
    <property type="term" value="P:SOS response"/>
    <property type="evidence" value="ECO:0007669"/>
    <property type="project" value="UniProtKB-UniRule"/>
</dbReference>
<dbReference type="SUPFAM" id="SSF46785">
    <property type="entry name" value="Winged helix' DNA-binding domain"/>
    <property type="match status" value="1"/>
</dbReference>
<keyword evidence="12" id="KW-0233">DNA recombination</keyword>
<proteinExistence type="inferred from homology"/>